<dbReference type="AlphaFoldDB" id="A0AAV7IN02"/>
<evidence type="ECO:0000313" key="2">
    <source>
        <dbReference type="Proteomes" id="UP000826195"/>
    </source>
</evidence>
<gene>
    <name evidence="1" type="ORF">KQX54_011021</name>
</gene>
<proteinExistence type="predicted"/>
<keyword evidence="2" id="KW-1185">Reference proteome</keyword>
<protein>
    <submittedName>
        <fullName evidence="1">Uncharacterized protein</fullName>
    </submittedName>
</protein>
<organism evidence="1 2">
    <name type="scientific">Cotesia glomerata</name>
    <name type="common">Lepidopteran parasitic wasp</name>
    <name type="synonym">Apanteles glomeratus</name>
    <dbReference type="NCBI Taxonomy" id="32391"/>
    <lineage>
        <taxon>Eukaryota</taxon>
        <taxon>Metazoa</taxon>
        <taxon>Ecdysozoa</taxon>
        <taxon>Arthropoda</taxon>
        <taxon>Hexapoda</taxon>
        <taxon>Insecta</taxon>
        <taxon>Pterygota</taxon>
        <taxon>Neoptera</taxon>
        <taxon>Endopterygota</taxon>
        <taxon>Hymenoptera</taxon>
        <taxon>Apocrita</taxon>
        <taxon>Ichneumonoidea</taxon>
        <taxon>Braconidae</taxon>
        <taxon>Microgastrinae</taxon>
        <taxon>Cotesia</taxon>
    </lineage>
</organism>
<reference evidence="1 2" key="1">
    <citation type="journal article" date="2021" name="J. Hered.">
        <title>A chromosome-level genome assembly of the parasitoid wasp, Cotesia glomerata (Hymenoptera: Braconidae).</title>
        <authorList>
            <person name="Pinto B.J."/>
            <person name="Weis J.J."/>
            <person name="Gamble T."/>
            <person name="Ode P.J."/>
            <person name="Paul R."/>
            <person name="Zaspel J.M."/>
        </authorList>
    </citation>
    <scope>NUCLEOTIDE SEQUENCE [LARGE SCALE GENOMIC DNA]</scope>
    <source>
        <strain evidence="1">CgM1</strain>
    </source>
</reference>
<comment type="caution">
    <text evidence="1">The sequence shown here is derived from an EMBL/GenBank/DDBJ whole genome shotgun (WGS) entry which is preliminary data.</text>
</comment>
<sequence>MNAQIFSEHFSLLCYPCVTAEALVAFGGSPITRYQTQSQTSRQCARKNGLPRIGKCWKCSEGDYLKVFLHLEGIGVSEYTPWSGLLCGTLKDIPQVLYSARSSLILELHTGREQTTNSTGFSGTFRYIDRPISTEAFVVRKKEFYRSIDNWTSFYRKNYRNEWKEYEMDLVNVERA</sequence>
<name>A0AAV7IN02_COTGL</name>
<accession>A0AAV7IN02</accession>
<dbReference type="Proteomes" id="UP000826195">
    <property type="component" value="Unassembled WGS sequence"/>
</dbReference>
<evidence type="ECO:0000313" key="1">
    <source>
        <dbReference type="EMBL" id="KAH0554502.1"/>
    </source>
</evidence>
<dbReference type="EMBL" id="JAHXZJ010001119">
    <property type="protein sequence ID" value="KAH0554502.1"/>
    <property type="molecule type" value="Genomic_DNA"/>
</dbReference>